<dbReference type="Proteomes" id="UP000236291">
    <property type="component" value="Unassembled WGS sequence"/>
</dbReference>
<protein>
    <submittedName>
        <fullName evidence="1">Uncharacterized protein</fullName>
    </submittedName>
</protein>
<dbReference type="AlphaFoldDB" id="A0A2K3KKG9"/>
<organism evidence="1 2">
    <name type="scientific">Trifolium pratense</name>
    <name type="common">Red clover</name>
    <dbReference type="NCBI Taxonomy" id="57577"/>
    <lineage>
        <taxon>Eukaryota</taxon>
        <taxon>Viridiplantae</taxon>
        <taxon>Streptophyta</taxon>
        <taxon>Embryophyta</taxon>
        <taxon>Tracheophyta</taxon>
        <taxon>Spermatophyta</taxon>
        <taxon>Magnoliopsida</taxon>
        <taxon>eudicotyledons</taxon>
        <taxon>Gunneridae</taxon>
        <taxon>Pentapetalae</taxon>
        <taxon>rosids</taxon>
        <taxon>fabids</taxon>
        <taxon>Fabales</taxon>
        <taxon>Fabaceae</taxon>
        <taxon>Papilionoideae</taxon>
        <taxon>50 kb inversion clade</taxon>
        <taxon>NPAAA clade</taxon>
        <taxon>Hologalegina</taxon>
        <taxon>IRL clade</taxon>
        <taxon>Trifolieae</taxon>
        <taxon>Trifolium</taxon>
    </lineage>
</organism>
<evidence type="ECO:0000313" key="2">
    <source>
        <dbReference type="Proteomes" id="UP000236291"/>
    </source>
</evidence>
<proteinExistence type="predicted"/>
<dbReference type="EMBL" id="ASHM01198580">
    <property type="protein sequence ID" value="PNX66777.1"/>
    <property type="molecule type" value="Genomic_DNA"/>
</dbReference>
<name>A0A2K3KKG9_TRIPR</name>
<accession>A0A2K3KKG9</accession>
<sequence length="35" mass="3928">MNFTDEVGMNLRLSHIAPARRRCLSGPRRLALACT</sequence>
<feature type="non-terminal residue" evidence="1">
    <location>
        <position position="35"/>
    </location>
</feature>
<evidence type="ECO:0000313" key="1">
    <source>
        <dbReference type="EMBL" id="PNX66777.1"/>
    </source>
</evidence>
<gene>
    <name evidence="1" type="ORF">L195_g063210</name>
</gene>
<reference evidence="1 2" key="2">
    <citation type="journal article" date="2017" name="Front. Plant Sci.">
        <title>Gene Classification and Mining of Molecular Markers Useful in Red Clover (Trifolium pratense) Breeding.</title>
        <authorList>
            <person name="Istvanek J."/>
            <person name="Dluhosova J."/>
            <person name="Dluhos P."/>
            <person name="Patkova L."/>
            <person name="Nedelnik J."/>
            <person name="Repkova J."/>
        </authorList>
    </citation>
    <scope>NUCLEOTIDE SEQUENCE [LARGE SCALE GENOMIC DNA]</scope>
    <source>
        <strain evidence="2">cv. Tatra</strain>
        <tissue evidence="1">Young leaves</tissue>
    </source>
</reference>
<comment type="caution">
    <text evidence="1">The sequence shown here is derived from an EMBL/GenBank/DDBJ whole genome shotgun (WGS) entry which is preliminary data.</text>
</comment>
<reference evidence="1 2" key="1">
    <citation type="journal article" date="2014" name="Am. J. Bot.">
        <title>Genome assembly and annotation for red clover (Trifolium pratense; Fabaceae).</title>
        <authorList>
            <person name="Istvanek J."/>
            <person name="Jaros M."/>
            <person name="Krenek A."/>
            <person name="Repkova J."/>
        </authorList>
    </citation>
    <scope>NUCLEOTIDE SEQUENCE [LARGE SCALE GENOMIC DNA]</scope>
    <source>
        <strain evidence="2">cv. Tatra</strain>
        <tissue evidence="1">Young leaves</tissue>
    </source>
</reference>